<dbReference type="Pfam" id="PF03399">
    <property type="entry name" value="SAC3_GANP"/>
    <property type="match status" value="1"/>
</dbReference>
<dbReference type="AlphaFoldDB" id="A0A2P6NDJ6"/>
<dbReference type="InParanoid" id="A0A2P6NDJ6"/>
<dbReference type="Proteomes" id="UP000241769">
    <property type="component" value="Unassembled WGS sequence"/>
</dbReference>
<name>A0A2P6NDJ6_9EUKA</name>
<keyword evidence="4" id="KW-1185">Reference proteome</keyword>
<evidence type="ECO:0000256" key="1">
    <source>
        <dbReference type="SAM" id="MobiDB-lite"/>
    </source>
</evidence>
<evidence type="ECO:0000259" key="2">
    <source>
        <dbReference type="Pfam" id="PF03399"/>
    </source>
</evidence>
<dbReference type="PANTHER" id="PTHR12436:SF4">
    <property type="entry name" value="LEUKOCYTE RECEPTOR CLUSTER MEMBER 8"/>
    <property type="match status" value="1"/>
</dbReference>
<proteinExistence type="predicted"/>
<feature type="compositionally biased region" description="Gly residues" evidence="1">
    <location>
        <begin position="9"/>
        <end position="18"/>
    </location>
</feature>
<evidence type="ECO:0000313" key="4">
    <source>
        <dbReference type="Proteomes" id="UP000241769"/>
    </source>
</evidence>
<accession>A0A2P6NDJ6</accession>
<feature type="domain" description="SAC3/GANP/THP3 conserved" evidence="2">
    <location>
        <begin position="73"/>
        <end position="295"/>
    </location>
</feature>
<sequence length="310" mass="35618">MRGNRGGHWRGNGTGRGGPRISEPEPDLAGNAAVSQRRTQKFGTTETETTERYDPSVAVVGTCQQHEKPYYRLTTKPNPSIIRPQSVLEDWLPILTKRYEEGNCDYNYVSDQLRSIRQDLTVQHIKNQFIAKVYLLHIKLAARHDDLSELMVCLVCLENLNEDRILKEKQALKVFALRILVSLLQEDRETLVQITSHLRPHHLQDRYVQFSMQVLQSLNGCRNYYRFAQLSTSTPSPVTLYLMEKMADKFVRKDALRFMCKAYRPTLAIDFITSQMCFRDVKQCTDFIQACGAVVDSTGAYLMCKESKVV</sequence>
<dbReference type="PANTHER" id="PTHR12436">
    <property type="entry name" value="80 KDA MCM3-ASSOCIATED PROTEIN"/>
    <property type="match status" value="1"/>
</dbReference>
<dbReference type="EMBL" id="MDYQ01000112">
    <property type="protein sequence ID" value="PRP81992.1"/>
    <property type="molecule type" value="Genomic_DNA"/>
</dbReference>
<evidence type="ECO:0000313" key="3">
    <source>
        <dbReference type="EMBL" id="PRP81992.1"/>
    </source>
</evidence>
<dbReference type="OrthoDB" id="199574at2759"/>
<dbReference type="InterPro" id="IPR005062">
    <property type="entry name" value="SAC3/GANP/THP3_conserved"/>
</dbReference>
<feature type="region of interest" description="Disordered" evidence="1">
    <location>
        <begin position="1"/>
        <end position="51"/>
    </location>
</feature>
<dbReference type="GO" id="GO:0005634">
    <property type="term" value="C:nucleus"/>
    <property type="evidence" value="ECO:0007669"/>
    <property type="project" value="TreeGrafter"/>
</dbReference>
<organism evidence="3 4">
    <name type="scientific">Planoprotostelium fungivorum</name>
    <dbReference type="NCBI Taxonomy" id="1890364"/>
    <lineage>
        <taxon>Eukaryota</taxon>
        <taxon>Amoebozoa</taxon>
        <taxon>Evosea</taxon>
        <taxon>Variosea</taxon>
        <taxon>Cavosteliida</taxon>
        <taxon>Cavosteliaceae</taxon>
        <taxon>Planoprotostelium</taxon>
    </lineage>
</organism>
<feature type="compositionally biased region" description="Polar residues" evidence="1">
    <location>
        <begin position="33"/>
        <end position="43"/>
    </location>
</feature>
<gene>
    <name evidence="3" type="ORF">PROFUN_10486</name>
</gene>
<comment type="caution">
    <text evidence="3">The sequence shown here is derived from an EMBL/GenBank/DDBJ whole genome shotgun (WGS) entry which is preliminary data.</text>
</comment>
<protein>
    <submittedName>
        <fullName evidence="3">SAC3/GANP family protein</fullName>
    </submittedName>
</protein>
<dbReference type="InterPro" id="IPR045107">
    <property type="entry name" value="SAC3/GANP/THP3"/>
</dbReference>
<reference evidence="3 4" key="1">
    <citation type="journal article" date="2018" name="Genome Biol. Evol.">
        <title>Multiple Roots of Fruiting Body Formation in Amoebozoa.</title>
        <authorList>
            <person name="Hillmann F."/>
            <person name="Forbes G."/>
            <person name="Novohradska S."/>
            <person name="Ferling I."/>
            <person name="Riege K."/>
            <person name="Groth M."/>
            <person name="Westermann M."/>
            <person name="Marz M."/>
            <person name="Spaller T."/>
            <person name="Winckler T."/>
            <person name="Schaap P."/>
            <person name="Glockner G."/>
        </authorList>
    </citation>
    <scope>NUCLEOTIDE SEQUENCE [LARGE SCALE GENOMIC DNA]</scope>
    <source>
        <strain evidence="3 4">Jena</strain>
    </source>
</reference>
<dbReference type="Gene3D" id="1.25.40.990">
    <property type="match status" value="1"/>
</dbReference>